<dbReference type="SUPFAM" id="SSF103473">
    <property type="entry name" value="MFS general substrate transporter"/>
    <property type="match status" value="2"/>
</dbReference>
<dbReference type="GO" id="GO:0016020">
    <property type="term" value="C:membrane"/>
    <property type="evidence" value="ECO:0007669"/>
    <property type="project" value="UniProtKB-SubCell"/>
</dbReference>
<evidence type="ECO:0000259" key="8">
    <source>
        <dbReference type="PROSITE" id="PS50850"/>
    </source>
</evidence>
<dbReference type="PROSITE" id="PS50850">
    <property type="entry name" value="MFS"/>
    <property type="match status" value="1"/>
</dbReference>
<evidence type="ECO:0000256" key="7">
    <source>
        <dbReference type="SAM" id="Phobius"/>
    </source>
</evidence>
<feature type="region of interest" description="Disordered" evidence="6">
    <location>
        <begin position="503"/>
        <end position="550"/>
    </location>
</feature>
<keyword evidence="10" id="KW-1185">Reference proteome</keyword>
<dbReference type="AlphaFoldDB" id="A0AAW0A132"/>
<feature type="transmembrane region" description="Helical" evidence="7">
    <location>
        <begin position="299"/>
        <end position="322"/>
    </location>
</feature>
<keyword evidence="2" id="KW-0813">Transport</keyword>
<dbReference type="GO" id="GO:0022857">
    <property type="term" value="F:transmembrane transporter activity"/>
    <property type="evidence" value="ECO:0007669"/>
    <property type="project" value="InterPro"/>
</dbReference>
<organism evidence="9 10">
    <name type="scientific">Favolaschia claudopus</name>
    <dbReference type="NCBI Taxonomy" id="2862362"/>
    <lineage>
        <taxon>Eukaryota</taxon>
        <taxon>Fungi</taxon>
        <taxon>Dikarya</taxon>
        <taxon>Basidiomycota</taxon>
        <taxon>Agaricomycotina</taxon>
        <taxon>Agaricomycetes</taxon>
        <taxon>Agaricomycetidae</taxon>
        <taxon>Agaricales</taxon>
        <taxon>Marasmiineae</taxon>
        <taxon>Mycenaceae</taxon>
        <taxon>Favolaschia</taxon>
    </lineage>
</organism>
<feature type="transmembrane region" description="Helical" evidence="7">
    <location>
        <begin position="222"/>
        <end position="242"/>
    </location>
</feature>
<keyword evidence="5 7" id="KW-0472">Membrane</keyword>
<dbReference type="PANTHER" id="PTHR42718">
    <property type="entry name" value="MAJOR FACILITATOR SUPERFAMILY MULTIDRUG TRANSPORTER MFSC"/>
    <property type="match status" value="1"/>
</dbReference>
<feature type="transmembrane region" description="Helical" evidence="7">
    <location>
        <begin position="254"/>
        <end position="274"/>
    </location>
</feature>
<evidence type="ECO:0000256" key="1">
    <source>
        <dbReference type="ARBA" id="ARBA00004141"/>
    </source>
</evidence>
<comment type="subcellular location">
    <subcellularLocation>
        <location evidence="1">Membrane</location>
        <topology evidence="1">Multi-pass membrane protein</topology>
    </subcellularLocation>
</comment>
<dbReference type="InterPro" id="IPR020846">
    <property type="entry name" value="MFS_dom"/>
</dbReference>
<evidence type="ECO:0000256" key="6">
    <source>
        <dbReference type="SAM" id="MobiDB-lite"/>
    </source>
</evidence>
<feature type="transmembrane region" description="Helical" evidence="7">
    <location>
        <begin position="367"/>
        <end position="386"/>
    </location>
</feature>
<feature type="transmembrane region" description="Helical" evidence="7">
    <location>
        <begin position="124"/>
        <end position="145"/>
    </location>
</feature>
<accession>A0AAW0A132</accession>
<evidence type="ECO:0000256" key="4">
    <source>
        <dbReference type="ARBA" id="ARBA00022989"/>
    </source>
</evidence>
<feature type="compositionally biased region" description="Basic and acidic residues" evidence="6">
    <location>
        <begin position="531"/>
        <end position="550"/>
    </location>
</feature>
<reference evidence="9 10" key="1">
    <citation type="journal article" date="2024" name="J Genomics">
        <title>Draft genome sequencing and assembly of Favolaschia claudopus CIRM-BRFM 2984 isolated from oak limbs.</title>
        <authorList>
            <person name="Navarro D."/>
            <person name="Drula E."/>
            <person name="Chaduli D."/>
            <person name="Cazenave R."/>
            <person name="Ahrendt S."/>
            <person name="Wang J."/>
            <person name="Lipzen A."/>
            <person name="Daum C."/>
            <person name="Barry K."/>
            <person name="Grigoriev I.V."/>
            <person name="Favel A."/>
            <person name="Rosso M.N."/>
            <person name="Martin F."/>
        </authorList>
    </citation>
    <scope>NUCLEOTIDE SEQUENCE [LARGE SCALE GENOMIC DNA]</scope>
    <source>
        <strain evidence="9 10">CIRM-BRFM 2984</strain>
    </source>
</reference>
<evidence type="ECO:0000256" key="3">
    <source>
        <dbReference type="ARBA" id="ARBA00022692"/>
    </source>
</evidence>
<gene>
    <name evidence="9" type="ORF">R3P38DRAFT_3069951</name>
</gene>
<dbReference type="Gene3D" id="1.20.1250.20">
    <property type="entry name" value="MFS general substrate transporter like domains"/>
    <property type="match status" value="2"/>
</dbReference>
<feature type="transmembrane region" description="Helical" evidence="7">
    <location>
        <begin position="192"/>
        <end position="210"/>
    </location>
</feature>
<dbReference type="Pfam" id="PF07690">
    <property type="entry name" value="MFS_1"/>
    <property type="match status" value="1"/>
</dbReference>
<evidence type="ECO:0000313" key="10">
    <source>
        <dbReference type="Proteomes" id="UP001362999"/>
    </source>
</evidence>
<feature type="transmembrane region" description="Helical" evidence="7">
    <location>
        <begin position="32"/>
        <end position="57"/>
    </location>
</feature>
<dbReference type="InterPro" id="IPR011701">
    <property type="entry name" value="MFS"/>
</dbReference>
<dbReference type="Proteomes" id="UP001362999">
    <property type="component" value="Unassembled WGS sequence"/>
</dbReference>
<protein>
    <submittedName>
        <fullName evidence="9">MFS general substrate transporter</fullName>
    </submittedName>
</protein>
<keyword evidence="4 7" id="KW-1133">Transmembrane helix</keyword>
<comment type="caution">
    <text evidence="9">The sequence shown here is derived from an EMBL/GenBank/DDBJ whole genome shotgun (WGS) entry which is preliminary data.</text>
</comment>
<feature type="domain" description="Major facilitator superfamily (MFS) profile" evidence="8">
    <location>
        <begin position="32"/>
        <end position="496"/>
    </location>
</feature>
<dbReference type="PANTHER" id="PTHR42718:SF9">
    <property type="entry name" value="MAJOR FACILITATOR SUPERFAMILY MULTIDRUG TRANSPORTER MFSC"/>
    <property type="match status" value="1"/>
</dbReference>
<feature type="transmembrane region" description="Helical" evidence="7">
    <location>
        <begin position="69"/>
        <end position="87"/>
    </location>
</feature>
<dbReference type="EMBL" id="JAWWNJ010000096">
    <property type="protein sequence ID" value="KAK6996680.1"/>
    <property type="molecule type" value="Genomic_DNA"/>
</dbReference>
<proteinExistence type="predicted"/>
<feature type="transmembrane region" description="Helical" evidence="7">
    <location>
        <begin position="342"/>
        <end position="360"/>
    </location>
</feature>
<feature type="transmembrane region" description="Helical" evidence="7">
    <location>
        <begin position="473"/>
        <end position="492"/>
    </location>
</feature>
<dbReference type="PROSITE" id="PS00216">
    <property type="entry name" value="SUGAR_TRANSPORT_1"/>
    <property type="match status" value="1"/>
</dbReference>
<keyword evidence="3 7" id="KW-0812">Transmembrane</keyword>
<dbReference type="InterPro" id="IPR036259">
    <property type="entry name" value="MFS_trans_sf"/>
</dbReference>
<sequence>MGDTLEDASPSTQEIQRDETLTKHIGVWRATILISTCTLAMMANIACSVSISIILPVIGQDLRIPVDKLQWLISAFSLSSGCLLLLLGRLADIFGRKRFFLLGTAWLGVFSLACGFAQNSTTLFILRGLQGVGPAAFIPAALGIMAEAFPPSRARSIAFATFAAGAPVGGALGVQLGAVLVQTTRATWRSPFFLFGGMSLLCVLGGMLAVDHDEPSAEAGRRVDWIGAFLVTAGLVLLLFVLGQGQLAPQGWRTPYTIALLILGVLLLAAFLLWEHRLEQSAGRLPPPVMKVSLWTRAAGRFSVIQAIAFLEWAAFFSWYFWAQLYYENFLKLTPIHTALRMLPMTVAGCLCDVFVVFVVSRMDFALLIAFGTTFTALGALLFAIIDPSAPYWTYGFPSPIVSVFGPDFIFPSGTLFVAKVSFPSEQSAAGGVLQTIMQLGTAFGLTITTIVFNAFGGSNTGTDSPLKAYKAAQWTCFGMAVLSTILALAFLRGVGPVGVDERTVGQNHPAEDAADDNPMIRDTTNDEAPTAEKRTSRSNTRRDVYSPGC</sequence>
<evidence type="ECO:0000313" key="9">
    <source>
        <dbReference type="EMBL" id="KAK6996680.1"/>
    </source>
</evidence>
<name>A0AAW0A132_9AGAR</name>
<dbReference type="InterPro" id="IPR005829">
    <property type="entry name" value="Sugar_transporter_CS"/>
</dbReference>
<evidence type="ECO:0000256" key="2">
    <source>
        <dbReference type="ARBA" id="ARBA00022448"/>
    </source>
</evidence>
<feature type="transmembrane region" description="Helical" evidence="7">
    <location>
        <begin position="157"/>
        <end position="180"/>
    </location>
</feature>
<feature type="transmembrane region" description="Helical" evidence="7">
    <location>
        <begin position="432"/>
        <end position="453"/>
    </location>
</feature>
<evidence type="ECO:0000256" key="5">
    <source>
        <dbReference type="ARBA" id="ARBA00023136"/>
    </source>
</evidence>
<feature type="transmembrane region" description="Helical" evidence="7">
    <location>
        <begin position="99"/>
        <end position="118"/>
    </location>
</feature>